<keyword evidence="3" id="KW-1185">Reference proteome</keyword>
<evidence type="ECO:0000256" key="1">
    <source>
        <dbReference type="SAM" id="SignalP"/>
    </source>
</evidence>
<evidence type="ECO:0000313" key="3">
    <source>
        <dbReference type="Proteomes" id="UP000656274"/>
    </source>
</evidence>
<feature type="signal peptide" evidence="1">
    <location>
        <begin position="1"/>
        <end position="19"/>
    </location>
</feature>
<sequence>MKKLSVFLLLILGITASFGQENDKNDFPEFTGDNFSLEGALALFKKANSLEEFEKLINEENNNVNNLDLNNDGETDYIVVQDIQEKDTHVIVLSTFLNEKEKQDIAIIGIEKTGNESAILQIEGDSELYAENTIIEPFEIDEKMEKSKGGPNALEITPTGVVVNVWFWPSVRFLYAPGYVVWVSPHRWGFYPRWWKPWRPYRYSVFYGRCAQHRVYYHRTATHRVVVARKVYSPRRSRSTIVVHNRRGTTVVHKNKRGKTTVVKTKRRGGARR</sequence>
<keyword evidence="1" id="KW-0732">Signal</keyword>
<comment type="caution">
    <text evidence="2">The sequence shown here is derived from an EMBL/GenBank/DDBJ whole genome shotgun (WGS) entry which is preliminary data.</text>
</comment>
<accession>A0ABR9WSV2</accession>
<evidence type="ECO:0008006" key="4">
    <source>
        <dbReference type="Google" id="ProtNLM"/>
    </source>
</evidence>
<dbReference type="RefSeq" id="WP_194094941.1">
    <property type="nucleotide sequence ID" value="NZ_JADFTZ010000002.1"/>
</dbReference>
<name>A0ABR9WSV2_9FLAO</name>
<organism evidence="2 3">
    <name type="scientific">Flavobacterium proteolyticum</name>
    <dbReference type="NCBI Taxonomy" id="2911683"/>
    <lineage>
        <taxon>Bacteria</taxon>
        <taxon>Pseudomonadati</taxon>
        <taxon>Bacteroidota</taxon>
        <taxon>Flavobacteriia</taxon>
        <taxon>Flavobacteriales</taxon>
        <taxon>Flavobacteriaceae</taxon>
        <taxon>Flavobacterium</taxon>
    </lineage>
</organism>
<proteinExistence type="predicted"/>
<dbReference type="EMBL" id="JADFTZ010000002">
    <property type="protein sequence ID" value="MBE9576366.1"/>
    <property type="molecule type" value="Genomic_DNA"/>
</dbReference>
<protein>
    <recommendedName>
        <fullName evidence="4">DUF4252 domain-containing protein</fullName>
    </recommendedName>
</protein>
<gene>
    <name evidence="2" type="ORF">IM755_06540</name>
</gene>
<reference evidence="2 3" key="1">
    <citation type="submission" date="2020-10" db="EMBL/GenBank/DDBJ databases">
        <title>The genome sequence of Flavobacterium aquaticum 1Y8A.</title>
        <authorList>
            <person name="Liu Y."/>
        </authorList>
    </citation>
    <scope>NUCLEOTIDE SEQUENCE [LARGE SCALE GENOMIC DNA]</scope>
    <source>
        <strain evidence="2 3">1Y8A</strain>
    </source>
</reference>
<dbReference type="Proteomes" id="UP000656274">
    <property type="component" value="Unassembled WGS sequence"/>
</dbReference>
<evidence type="ECO:0000313" key="2">
    <source>
        <dbReference type="EMBL" id="MBE9576366.1"/>
    </source>
</evidence>
<feature type="chain" id="PRO_5047249723" description="DUF4252 domain-containing protein" evidence="1">
    <location>
        <begin position="20"/>
        <end position="273"/>
    </location>
</feature>